<keyword evidence="1" id="KW-0732">Signal</keyword>
<dbReference type="Proteomes" id="UP000016587">
    <property type="component" value="Plasmid unnamed"/>
</dbReference>
<keyword evidence="3" id="KW-1185">Reference proteome</keyword>
<dbReference type="AlphaFoldDB" id="T2GGJ3"/>
<organism evidence="2 3">
    <name type="scientific">Megalodesulfovibrio gigas (strain ATCC 19364 / DSM 1382 / NCIMB 9332 / VKM B-1759)</name>
    <name type="common">Desulfovibrio gigas</name>
    <dbReference type="NCBI Taxonomy" id="1121448"/>
    <lineage>
        <taxon>Bacteria</taxon>
        <taxon>Pseudomonadati</taxon>
        <taxon>Thermodesulfobacteriota</taxon>
        <taxon>Desulfovibrionia</taxon>
        <taxon>Desulfovibrionales</taxon>
        <taxon>Desulfovibrionaceae</taxon>
        <taxon>Megalodesulfovibrio</taxon>
    </lineage>
</organism>
<reference evidence="2 3" key="1">
    <citation type="journal article" date="2013" name="J. Bacteriol.">
        <title>Roles of HynAB and Ech, the only two hydrogenases found in the model sulfate reducer Desulfovibrio gigas.</title>
        <authorList>
            <person name="Morais-Silva F.O."/>
            <person name="Santos C.I."/>
            <person name="Rodrigues R."/>
            <person name="Pereira I.A."/>
            <person name="Rodrigues-Pousada C."/>
        </authorList>
    </citation>
    <scope>NUCLEOTIDE SEQUENCE [LARGE SCALE GENOMIC DNA]</scope>
    <source>
        <strain evidence="3">ATCC 19364 / DSM 1382 / NCIMB 9332 / VKM B-1759</strain>
        <plasmid evidence="3">Plasmid</plasmid>
    </source>
</reference>
<protein>
    <submittedName>
        <fullName evidence="2">Uncharacterized protein</fullName>
    </submittedName>
</protein>
<evidence type="ECO:0000313" key="2">
    <source>
        <dbReference type="EMBL" id="AGW15282.1"/>
    </source>
</evidence>
<keyword evidence="2" id="KW-0614">Plasmid</keyword>
<dbReference type="HOGENOM" id="CLU_2117056_0_0_7"/>
<gene>
    <name evidence="2" type="ORF">DGI_4071</name>
</gene>
<proteinExistence type="predicted"/>
<dbReference type="PATRIC" id="fig|1121448.10.peg.3567"/>
<accession>T2GGJ3</accession>
<dbReference type="KEGG" id="dgg:DGI_4071"/>
<feature type="chain" id="PRO_5004588421" evidence="1">
    <location>
        <begin position="28"/>
        <end position="114"/>
    </location>
</feature>
<feature type="signal peptide" evidence="1">
    <location>
        <begin position="1"/>
        <end position="27"/>
    </location>
</feature>
<dbReference type="RefSeq" id="WP_021758476.1">
    <property type="nucleotide sequence ID" value="NC_022436.1"/>
</dbReference>
<sequence length="114" mass="11814">MLRLLKVFLVVAAMQGLLFVAAGDASAQCNWRGPYTVLRLGMMSGGSLAGTFKLAGAVVSLSYSSADGATFVNLPYMKETLATLLTAKAAGSSVNLCVTTANSARFSSAVIRED</sequence>
<dbReference type="EMBL" id="CP006586">
    <property type="protein sequence ID" value="AGW15282.1"/>
    <property type="molecule type" value="Genomic_DNA"/>
</dbReference>
<reference evidence="3" key="2">
    <citation type="submission" date="2013-07" db="EMBL/GenBank/DDBJ databases">
        <authorList>
            <person name="Morais-Silva F.O."/>
            <person name="Rezende A.M."/>
            <person name="Pimentel C."/>
            <person name="Resende D.M."/>
            <person name="Santos C.I."/>
            <person name="Clemente C."/>
            <person name="de Oliveira L.M."/>
            <person name="da Silva S.M."/>
            <person name="Costa D.A."/>
            <person name="Varela-Raposo A."/>
            <person name="Horacio E.C.A."/>
            <person name="Matos M."/>
            <person name="Flores O."/>
            <person name="Ruiz J.C."/>
            <person name="Rodrigues-Pousada C."/>
        </authorList>
    </citation>
    <scope>NUCLEOTIDE SEQUENCE [LARGE SCALE GENOMIC DNA]</scope>
    <source>
        <strain evidence="3">ATCC 19364 / DSM 1382 / NCIMB 9332 / VKM B-1759</strain>
        <plasmid evidence="3">Plasmid</plasmid>
    </source>
</reference>
<geneLocation type="plasmid" evidence="3"/>
<name>T2GGJ3_MEGG1</name>
<evidence type="ECO:0000256" key="1">
    <source>
        <dbReference type="SAM" id="SignalP"/>
    </source>
</evidence>
<evidence type="ECO:0000313" key="3">
    <source>
        <dbReference type="Proteomes" id="UP000016587"/>
    </source>
</evidence>